<gene>
    <name evidence="3" type="ORF">QUV96_09175</name>
</gene>
<comment type="caution">
    <text evidence="3">The sequence shown here is derived from an EMBL/GenBank/DDBJ whole genome shotgun (WGS) entry which is preliminary data.</text>
</comment>
<organism evidence="3 4">
    <name type="scientific">Amedibacillus dolichus</name>
    <dbReference type="NCBI Taxonomy" id="31971"/>
    <lineage>
        <taxon>Bacteria</taxon>
        <taxon>Bacillati</taxon>
        <taxon>Bacillota</taxon>
        <taxon>Erysipelotrichia</taxon>
        <taxon>Erysipelotrichales</taxon>
        <taxon>Erysipelotrichaceae</taxon>
        <taxon>Amedibacillus</taxon>
    </lineage>
</organism>
<evidence type="ECO:0000256" key="1">
    <source>
        <dbReference type="SAM" id="MobiDB-lite"/>
    </source>
</evidence>
<keyword evidence="2" id="KW-0472">Membrane</keyword>
<dbReference type="RefSeq" id="WP_289608250.1">
    <property type="nucleotide sequence ID" value="NZ_JAUDCG010000045.1"/>
</dbReference>
<keyword evidence="2" id="KW-0812">Transmembrane</keyword>
<reference evidence="3 4" key="2">
    <citation type="submission" date="2023-06" db="EMBL/GenBank/DDBJ databases">
        <title>Identification and characterization of horizontal gene transfer across gut microbiota members of farm animals based on homology search.</title>
        <authorList>
            <person name="Schwarzerova J."/>
            <person name="Nykrynova M."/>
            <person name="Jureckova K."/>
            <person name="Cejkova D."/>
            <person name="Rychlik I."/>
        </authorList>
    </citation>
    <scope>NUCLEOTIDE SEQUENCE [LARGE SCALE GENOMIC DNA]</scope>
    <source>
        <strain evidence="3 4">ET39</strain>
    </source>
</reference>
<evidence type="ECO:0000313" key="4">
    <source>
        <dbReference type="Proteomes" id="UP001529340"/>
    </source>
</evidence>
<keyword evidence="4" id="KW-1185">Reference proteome</keyword>
<proteinExistence type="predicted"/>
<feature type="region of interest" description="Disordered" evidence="1">
    <location>
        <begin position="1"/>
        <end position="67"/>
    </location>
</feature>
<name>A0ABT7UDU7_9FIRM</name>
<feature type="transmembrane region" description="Helical" evidence="2">
    <location>
        <begin position="70"/>
        <end position="90"/>
    </location>
</feature>
<feature type="compositionally biased region" description="Basic and acidic residues" evidence="1">
    <location>
        <begin position="48"/>
        <end position="59"/>
    </location>
</feature>
<dbReference type="Proteomes" id="UP001529340">
    <property type="component" value="Unassembled WGS sequence"/>
</dbReference>
<evidence type="ECO:0000313" key="3">
    <source>
        <dbReference type="EMBL" id="MDM8157807.1"/>
    </source>
</evidence>
<dbReference type="EMBL" id="JAUDCG010000045">
    <property type="protein sequence ID" value="MDM8157807.1"/>
    <property type="molecule type" value="Genomic_DNA"/>
</dbReference>
<protein>
    <recommendedName>
        <fullName evidence="5">LPXTG cell wall anchor domain-containing protein</fullName>
    </recommendedName>
</protein>
<reference evidence="3 4" key="3">
    <citation type="submission" date="2023-06" db="EMBL/GenBank/DDBJ databases">
        <authorList>
            <person name="Zeman M."/>
            <person name="Kubasova T."/>
            <person name="Jahodarova E."/>
            <person name="Nykrynova M."/>
            <person name="Rychlik I."/>
        </authorList>
    </citation>
    <scope>NUCLEOTIDE SEQUENCE [LARGE SCALE GENOMIC DNA]</scope>
    <source>
        <strain evidence="3 4">ET39</strain>
    </source>
</reference>
<evidence type="ECO:0000256" key="2">
    <source>
        <dbReference type="SAM" id="Phobius"/>
    </source>
</evidence>
<sequence>MDGKDLVRGEALSEKGSDREGSRVEKTITVTVKETVEPQQPETETDDTAPKTEENDTQEKIPTATAQSSIAPWSLFAILSAAGGWIVSLLRRRKQG</sequence>
<keyword evidence="2" id="KW-1133">Transmembrane helix</keyword>
<reference evidence="4" key="1">
    <citation type="submission" date="2023-06" db="EMBL/GenBank/DDBJ databases">
        <title>Identification and characterization of horizontal gene transfer across gut microbiota members of farm animals based on homology search.</title>
        <authorList>
            <person name="Zeman M."/>
            <person name="Kubasova T."/>
            <person name="Jahodarova E."/>
            <person name="Nykrynova M."/>
            <person name="Rychlik I."/>
        </authorList>
    </citation>
    <scope>NUCLEOTIDE SEQUENCE [LARGE SCALE GENOMIC DNA]</scope>
    <source>
        <strain evidence="4">ET39</strain>
    </source>
</reference>
<evidence type="ECO:0008006" key="5">
    <source>
        <dbReference type="Google" id="ProtNLM"/>
    </source>
</evidence>
<feature type="compositionally biased region" description="Basic and acidic residues" evidence="1">
    <location>
        <begin position="1"/>
        <end position="26"/>
    </location>
</feature>
<feature type="compositionally biased region" description="Low complexity" evidence="1">
    <location>
        <begin position="27"/>
        <end position="42"/>
    </location>
</feature>
<accession>A0ABT7UDU7</accession>